<accession>A0ABR2UZ61</accession>
<gene>
    <name evidence="7" type="ORF">SUNI508_06983</name>
</gene>
<keyword evidence="8" id="KW-1185">Reference proteome</keyword>
<dbReference type="InterPro" id="IPR050775">
    <property type="entry name" value="FAD-binding_Monooxygenases"/>
</dbReference>
<dbReference type="InterPro" id="IPR036188">
    <property type="entry name" value="FAD/NAD-bd_sf"/>
</dbReference>
<dbReference type="EMBL" id="JARVKF010000279">
    <property type="protein sequence ID" value="KAK9419977.1"/>
    <property type="molecule type" value="Genomic_DNA"/>
</dbReference>
<keyword evidence="6" id="KW-0560">Oxidoreductase</keyword>
<evidence type="ECO:0000256" key="5">
    <source>
        <dbReference type="ARBA" id="ARBA00022857"/>
    </source>
</evidence>
<keyword evidence="3" id="KW-0285">Flavoprotein</keyword>
<organism evidence="7 8">
    <name type="scientific">Seiridium unicorne</name>
    <dbReference type="NCBI Taxonomy" id="138068"/>
    <lineage>
        <taxon>Eukaryota</taxon>
        <taxon>Fungi</taxon>
        <taxon>Dikarya</taxon>
        <taxon>Ascomycota</taxon>
        <taxon>Pezizomycotina</taxon>
        <taxon>Sordariomycetes</taxon>
        <taxon>Xylariomycetidae</taxon>
        <taxon>Amphisphaeriales</taxon>
        <taxon>Sporocadaceae</taxon>
        <taxon>Seiridium</taxon>
    </lineage>
</organism>
<dbReference type="PANTHER" id="PTHR43098:SF2">
    <property type="entry name" value="FAD-BINDING MONOOXYGENASE AUSB-RELATED"/>
    <property type="match status" value="1"/>
</dbReference>
<comment type="caution">
    <text evidence="7">The sequence shown here is derived from an EMBL/GenBank/DDBJ whole genome shotgun (WGS) entry which is preliminary data.</text>
</comment>
<sequence>MTIDLAEKYALERNKRIRPDGLKQYMDTRTPGVQDLATDPWVDYDALAKQPVPLRDGSHIRFMIIGAGHNGLLFAARLIEAGFKTEEIVILDTAGGFGGTWYWNRYPGLMCDVEGYVYLPLLEETGYMPKHKYSYGAEIRGQSERIAAKWKIQAMFCTKVQEQKWDDDKRQWTVKITRNLGPSREPENMTVTSQFILSAGGVLSIPKVPKAPGFQEFRRSHHVFHTSRWDYNYTGGSQQDPSMVNLQNKRVAIIGTGATAVQAVPELAKWAKHLYVIQRTPSYCGERNQRETDPHAWAQISGHPGWQRERQINFNHFVTNDPVDVDLVNDGWTATLGAAGLIGSPRRVTPETVDQFIDELVQVDTPQANKVRDRIGREIRDPLIAEKLKPWYPGWCKRPTFNDDYLQSFNRPNVTLVDTDGKGIENFTELGLKAGGQELEIDVLILATGFISGGTQTPSERLDAPIIGRNGRSIEDKWTSADFGTLFGITLHQFPNYFASFFPGGTASYNLTSGYDIGAKLIAYVIAEASRKAEDPDRLVIEASKASEDLYAREVSSRALGSAALRICTPTYFTGEGTLTQRPATAEEARLKAKKANWGTGINEFQKMVESYMSRRENILEGFELSCS</sequence>
<evidence type="ECO:0000256" key="2">
    <source>
        <dbReference type="ARBA" id="ARBA00010139"/>
    </source>
</evidence>
<proteinExistence type="inferred from homology"/>
<keyword evidence="5" id="KW-0521">NADP</keyword>
<evidence type="ECO:0000256" key="1">
    <source>
        <dbReference type="ARBA" id="ARBA00001974"/>
    </source>
</evidence>
<name>A0ABR2UZ61_9PEZI</name>
<dbReference type="SUPFAM" id="SSF51905">
    <property type="entry name" value="FAD/NAD(P)-binding domain"/>
    <property type="match status" value="2"/>
</dbReference>
<dbReference type="Gene3D" id="3.50.50.60">
    <property type="entry name" value="FAD/NAD(P)-binding domain"/>
    <property type="match status" value="3"/>
</dbReference>
<evidence type="ECO:0000256" key="6">
    <source>
        <dbReference type="ARBA" id="ARBA00023002"/>
    </source>
</evidence>
<dbReference type="PANTHER" id="PTHR43098">
    <property type="entry name" value="L-ORNITHINE N(5)-MONOOXYGENASE-RELATED"/>
    <property type="match status" value="1"/>
</dbReference>
<protein>
    <submittedName>
        <fullName evidence="7">Uncharacterized protein</fullName>
    </submittedName>
</protein>
<comment type="cofactor">
    <cofactor evidence="1">
        <name>FAD</name>
        <dbReference type="ChEBI" id="CHEBI:57692"/>
    </cofactor>
</comment>
<keyword evidence="4" id="KW-0274">FAD</keyword>
<evidence type="ECO:0000313" key="7">
    <source>
        <dbReference type="EMBL" id="KAK9419977.1"/>
    </source>
</evidence>
<evidence type="ECO:0000256" key="4">
    <source>
        <dbReference type="ARBA" id="ARBA00022827"/>
    </source>
</evidence>
<dbReference type="Pfam" id="PF13450">
    <property type="entry name" value="NAD_binding_8"/>
    <property type="match status" value="1"/>
</dbReference>
<evidence type="ECO:0000313" key="8">
    <source>
        <dbReference type="Proteomes" id="UP001408356"/>
    </source>
</evidence>
<comment type="similarity">
    <text evidence="2">Belongs to the FAD-binding monooxygenase family.</text>
</comment>
<dbReference type="Proteomes" id="UP001408356">
    <property type="component" value="Unassembled WGS sequence"/>
</dbReference>
<evidence type="ECO:0000256" key="3">
    <source>
        <dbReference type="ARBA" id="ARBA00022630"/>
    </source>
</evidence>
<reference evidence="7 8" key="1">
    <citation type="journal article" date="2024" name="J. Plant Pathol.">
        <title>Sequence and assembly of the genome of Seiridium unicorne, isolate CBS 538.82, causal agent of cypress canker disease.</title>
        <authorList>
            <person name="Scali E."/>
            <person name="Rocca G.D."/>
            <person name="Danti R."/>
            <person name="Garbelotto M."/>
            <person name="Barberini S."/>
            <person name="Baroncelli R."/>
            <person name="Emiliani G."/>
        </authorList>
    </citation>
    <scope>NUCLEOTIDE SEQUENCE [LARGE SCALE GENOMIC DNA]</scope>
    <source>
        <strain evidence="7 8">BM-138-508</strain>
    </source>
</reference>